<dbReference type="EMBL" id="CAJQZP010001254">
    <property type="protein sequence ID" value="CAG5033236.1"/>
    <property type="molecule type" value="Genomic_DNA"/>
</dbReference>
<accession>A0A8S3XS86</accession>
<proteinExistence type="predicted"/>
<dbReference type="OrthoDB" id="7406975at2759"/>
<comment type="caution">
    <text evidence="1">The sequence shown here is derived from an EMBL/GenBank/DDBJ whole genome shotgun (WGS) entry which is preliminary data.</text>
</comment>
<reference evidence="1" key="1">
    <citation type="submission" date="2021-04" db="EMBL/GenBank/DDBJ databases">
        <authorList>
            <person name="Tunstrom K."/>
        </authorList>
    </citation>
    <scope>NUCLEOTIDE SEQUENCE</scope>
</reference>
<dbReference type="Proteomes" id="UP000691718">
    <property type="component" value="Unassembled WGS sequence"/>
</dbReference>
<protein>
    <submittedName>
        <fullName evidence="1">(apollo) hypothetical protein</fullName>
    </submittedName>
</protein>
<sequence length="85" mass="9771">MRKTVGRGALSARMIPELSPSIFKEELLPKPSKMTAQEFHKILTNILHNNGQQFSEKWTNEQINKMLLEYAYRGSNITYSSNPSE</sequence>
<evidence type="ECO:0000313" key="1">
    <source>
        <dbReference type="EMBL" id="CAG5033236.1"/>
    </source>
</evidence>
<keyword evidence="2" id="KW-1185">Reference proteome</keyword>
<dbReference type="AlphaFoldDB" id="A0A8S3XS86"/>
<evidence type="ECO:0000313" key="2">
    <source>
        <dbReference type="Proteomes" id="UP000691718"/>
    </source>
</evidence>
<gene>
    <name evidence="1" type="ORF">PAPOLLO_LOCUS20045</name>
</gene>
<name>A0A8S3XS86_PARAO</name>
<organism evidence="1 2">
    <name type="scientific">Parnassius apollo</name>
    <name type="common">Apollo butterfly</name>
    <name type="synonym">Papilio apollo</name>
    <dbReference type="NCBI Taxonomy" id="110799"/>
    <lineage>
        <taxon>Eukaryota</taxon>
        <taxon>Metazoa</taxon>
        <taxon>Ecdysozoa</taxon>
        <taxon>Arthropoda</taxon>
        <taxon>Hexapoda</taxon>
        <taxon>Insecta</taxon>
        <taxon>Pterygota</taxon>
        <taxon>Neoptera</taxon>
        <taxon>Endopterygota</taxon>
        <taxon>Lepidoptera</taxon>
        <taxon>Glossata</taxon>
        <taxon>Ditrysia</taxon>
        <taxon>Papilionoidea</taxon>
        <taxon>Papilionidae</taxon>
        <taxon>Parnassiinae</taxon>
        <taxon>Parnassini</taxon>
        <taxon>Parnassius</taxon>
        <taxon>Parnassius</taxon>
    </lineage>
</organism>